<accession>A0ABV5M209</accession>
<dbReference type="InterPro" id="IPR011600">
    <property type="entry name" value="Pept_C14_caspase"/>
</dbReference>
<dbReference type="SMART" id="SM00052">
    <property type="entry name" value="EAL"/>
    <property type="match status" value="1"/>
</dbReference>
<keyword evidence="3" id="KW-1185">Reference proteome</keyword>
<protein>
    <submittedName>
        <fullName evidence="2">EAL domain-containing protein</fullName>
    </submittedName>
</protein>
<dbReference type="Gene3D" id="3.40.50.1460">
    <property type="match status" value="1"/>
</dbReference>
<feature type="domain" description="EAL" evidence="1">
    <location>
        <begin position="445"/>
        <end position="724"/>
    </location>
</feature>
<gene>
    <name evidence="2" type="ORF">ACFFTR_07385</name>
</gene>
<dbReference type="RefSeq" id="WP_223103198.1">
    <property type="nucleotide sequence ID" value="NZ_CP061913.1"/>
</dbReference>
<reference evidence="2 3" key="1">
    <citation type="submission" date="2024-09" db="EMBL/GenBank/DDBJ databases">
        <authorList>
            <person name="Sun Q."/>
            <person name="Mori K."/>
        </authorList>
    </citation>
    <scope>NUCLEOTIDE SEQUENCE [LARGE SCALE GENOMIC DNA]</scope>
    <source>
        <strain evidence="2 3">JCM 3307</strain>
    </source>
</reference>
<dbReference type="PANTHER" id="PTHR33121:SF70">
    <property type="entry name" value="SIGNALING PROTEIN YKOW"/>
    <property type="match status" value="1"/>
</dbReference>
<dbReference type="PANTHER" id="PTHR33121">
    <property type="entry name" value="CYCLIC DI-GMP PHOSPHODIESTERASE PDEF"/>
    <property type="match status" value="1"/>
</dbReference>
<evidence type="ECO:0000313" key="3">
    <source>
        <dbReference type="Proteomes" id="UP001589608"/>
    </source>
</evidence>
<evidence type="ECO:0000313" key="2">
    <source>
        <dbReference type="EMBL" id="MFB9442899.1"/>
    </source>
</evidence>
<evidence type="ECO:0000259" key="1">
    <source>
        <dbReference type="PROSITE" id="PS50883"/>
    </source>
</evidence>
<dbReference type="EMBL" id="JBHMCA010000018">
    <property type="protein sequence ID" value="MFB9442899.1"/>
    <property type="molecule type" value="Genomic_DNA"/>
</dbReference>
<comment type="caution">
    <text evidence="2">The sequence shown here is derived from an EMBL/GenBank/DDBJ whole genome shotgun (WGS) entry which is preliminary data.</text>
</comment>
<dbReference type="Gene3D" id="3.20.20.450">
    <property type="entry name" value="EAL domain"/>
    <property type="match status" value="1"/>
</dbReference>
<sequence>MSDRRWAMFVGSNQCGVQVRVPALKYAENDAREMHALLTDSNIGTFDKDDTRLFLGQRATAADLKAALREIALDSSPSDVLLVYFAGHALVPDWAPQTDAYLGLADLDPTLLRNDPDHGLRMSFLRHDVFELFAGTSFLILDCCHAGAYLANRRQHIPAIDAYGQQMDRHSALLSCPREASSREREQLQHGVLTHELLNALRGAAADADGLVTFNALARHAVEHVTQPTPGHLVPMWGATTTTLTKPSPSRQAIDRPLTPPVGLGKIVPCLNPMEQFAGTVQQLLKRVFKSKERVPAQRHGLDDGGGALERIQAALDAHSAAWVSFAPPNVRILNRTDQFDEVASRPMLEQCLQFVRPGMGSATSLGYLASDAGRHQMLCVPLASTDPAEAPALVFIDPAPALLAMGELLSGTLQAIWAVGVGEDPVYAEVRVLTELRRTFGRLPLTLYDHCLDRYEQLLKSLHMVFQPVIEIALQNHSVSPHSYEALVRRSPADQSAPFTILQIAHAWGDRFIVVRDSILATKAISSYTAANEEARTPRTLPVSINVAVRSLLSDAYVQVIRQAIEEEGLNPHAVMLEISEQDPIHPAVGEEWLQPPHKYFHNRLRHLARELEIGFAVDDFGDGYASLSRMAELPLTQIKVDRSVLHHPLALQEIELVMKVARAALDRGEAAAPRAVIIEGFDNQTDLTLGQLYAVGVRFVQGFGVGPPASAQLRPFDNRDREAIASQIREDLRRTREEL</sequence>
<name>A0ABV5M209_9ACTN</name>
<proteinExistence type="predicted"/>
<dbReference type="InterPro" id="IPR035919">
    <property type="entry name" value="EAL_sf"/>
</dbReference>
<dbReference type="CDD" id="cd01948">
    <property type="entry name" value="EAL"/>
    <property type="match status" value="1"/>
</dbReference>
<dbReference type="InterPro" id="IPR050706">
    <property type="entry name" value="Cyclic-di-GMP_PDE-like"/>
</dbReference>
<dbReference type="Pfam" id="PF00563">
    <property type="entry name" value="EAL"/>
    <property type="match status" value="1"/>
</dbReference>
<dbReference type="Pfam" id="PF00656">
    <property type="entry name" value="Peptidase_C14"/>
    <property type="match status" value="1"/>
</dbReference>
<dbReference type="InterPro" id="IPR001633">
    <property type="entry name" value="EAL_dom"/>
</dbReference>
<dbReference type="SUPFAM" id="SSF141868">
    <property type="entry name" value="EAL domain-like"/>
    <property type="match status" value="1"/>
</dbReference>
<dbReference type="Proteomes" id="UP001589608">
    <property type="component" value="Unassembled WGS sequence"/>
</dbReference>
<dbReference type="PROSITE" id="PS50883">
    <property type="entry name" value="EAL"/>
    <property type="match status" value="1"/>
</dbReference>
<organism evidence="2 3">
    <name type="scientific">Dactylosporangium vinaceum</name>
    <dbReference type="NCBI Taxonomy" id="53362"/>
    <lineage>
        <taxon>Bacteria</taxon>
        <taxon>Bacillati</taxon>
        <taxon>Actinomycetota</taxon>
        <taxon>Actinomycetes</taxon>
        <taxon>Micromonosporales</taxon>
        <taxon>Micromonosporaceae</taxon>
        <taxon>Dactylosporangium</taxon>
    </lineage>
</organism>